<proteinExistence type="predicted"/>
<reference evidence="1" key="1">
    <citation type="submission" date="2014-09" db="EMBL/GenBank/DDBJ databases">
        <authorList>
            <person name="Magalhaes I.L.F."/>
            <person name="Oliveira U."/>
            <person name="Santos F.R."/>
            <person name="Vidigal T.H.D.A."/>
            <person name="Brescovit A.D."/>
            <person name="Santos A.J."/>
        </authorList>
    </citation>
    <scope>NUCLEOTIDE SEQUENCE</scope>
    <source>
        <tissue evidence="1">Shoot tissue taken approximately 20 cm above the soil surface</tissue>
    </source>
</reference>
<organism evidence="1">
    <name type="scientific">Arundo donax</name>
    <name type="common">Giant reed</name>
    <name type="synonym">Donax arundinaceus</name>
    <dbReference type="NCBI Taxonomy" id="35708"/>
    <lineage>
        <taxon>Eukaryota</taxon>
        <taxon>Viridiplantae</taxon>
        <taxon>Streptophyta</taxon>
        <taxon>Embryophyta</taxon>
        <taxon>Tracheophyta</taxon>
        <taxon>Spermatophyta</taxon>
        <taxon>Magnoliopsida</taxon>
        <taxon>Liliopsida</taxon>
        <taxon>Poales</taxon>
        <taxon>Poaceae</taxon>
        <taxon>PACMAD clade</taxon>
        <taxon>Arundinoideae</taxon>
        <taxon>Arundineae</taxon>
        <taxon>Arundo</taxon>
    </lineage>
</organism>
<name>A0A0A9EBM6_ARUDO</name>
<dbReference type="EMBL" id="GBRH01199781">
    <property type="protein sequence ID" value="JAD98114.1"/>
    <property type="molecule type" value="Transcribed_RNA"/>
</dbReference>
<protein>
    <submittedName>
        <fullName evidence="1">Uncharacterized protein</fullName>
    </submittedName>
</protein>
<accession>A0A0A9EBM6</accession>
<reference evidence="1" key="2">
    <citation type="journal article" date="2015" name="Data Brief">
        <title>Shoot transcriptome of the giant reed, Arundo donax.</title>
        <authorList>
            <person name="Barrero R.A."/>
            <person name="Guerrero F.D."/>
            <person name="Moolhuijzen P."/>
            <person name="Goolsby J.A."/>
            <person name="Tidwell J."/>
            <person name="Bellgard S.E."/>
            <person name="Bellgard M.I."/>
        </authorList>
    </citation>
    <scope>NUCLEOTIDE SEQUENCE</scope>
    <source>
        <tissue evidence="1">Shoot tissue taken approximately 20 cm above the soil surface</tissue>
    </source>
</reference>
<evidence type="ECO:0000313" key="1">
    <source>
        <dbReference type="EMBL" id="JAD98114.1"/>
    </source>
</evidence>
<sequence length="10" mass="1189">MGWRRWGSPG</sequence>